<dbReference type="InterPro" id="IPR011050">
    <property type="entry name" value="Pectin_lyase_fold/virulence"/>
</dbReference>
<dbReference type="InterPro" id="IPR012334">
    <property type="entry name" value="Pectin_lyas_fold"/>
</dbReference>
<dbReference type="PANTHER" id="PTHR31884:SF9">
    <property type="entry name" value="ENDOPOLYGALACTURONASE D-RELATED"/>
    <property type="match status" value="1"/>
</dbReference>
<organism evidence="19">
    <name type="scientific">Evansstolkia leycettana</name>
    <dbReference type="NCBI Taxonomy" id="196907"/>
    <lineage>
        <taxon>Eukaryota</taxon>
        <taxon>Fungi</taxon>
        <taxon>Dikarya</taxon>
        <taxon>Ascomycota</taxon>
        <taxon>Pezizomycotina</taxon>
        <taxon>Eurotiomycetes</taxon>
        <taxon>Eurotiomycetidae</taxon>
        <taxon>Eurotiales</taxon>
        <taxon>Aspergillaceae</taxon>
        <taxon>Evansstolkia</taxon>
    </lineage>
</organism>
<evidence type="ECO:0000256" key="15">
    <source>
        <dbReference type="ARBA" id="ARBA00042861"/>
    </source>
</evidence>
<dbReference type="EC" id="3.2.1.15" evidence="3"/>
<evidence type="ECO:0000256" key="2">
    <source>
        <dbReference type="ARBA" id="ARBA00008834"/>
    </source>
</evidence>
<dbReference type="AlphaFoldDB" id="A0A221LFZ6"/>
<evidence type="ECO:0000256" key="14">
    <source>
        <dbReference type="ARBA" id="ARBA00041404"/>
    </source>
</evidence>
<evidence type="ECO:0000256" key="1">
    <source>
        <dbReference type="ARBA" id="ARBA00004613"/>
    </source>
</evidence>
<dbReference type="GO" id="GO:0004650">
    <property type="term" value="F:polygalacturonase activity"/>
    <property type="evidence" value="ECO:0007669"/>
    <property type="project" value="UniProtKB-EC"/>
</dbReference>
<dbReference type="SMART" id="SM00710">
    <property type="entry name" value="PbH1"/>
    <property type="match status" value="6"/>
</dbReference>
<dbReference type="SUPFAM" id="SSF51126">
    <property type="entry name" value="Pectin lyase-like"/>
    <property type="match status" value="1"/>
</dbReference>
<protein>
    <recommendedName>
        <fullName evidence="3">endo-polygalacturonase</fullName>
        <ecNumber evidence="3">3.2.1.15</ecNumber>
    </recommendedName>
    <alternativeName>
        <fullName evidence="14">Pectinase D</fullName>
    </alternativeName>
    <alternativeName>
        <fullName evidence="15">Polygalacturonase D</fullName>
    </alternativeName>
</protein>
<dbReference type="Gene3D" id="2.160.20.10">
    <property type="entry name" value="Single-stranded right-handed beta-helix, Pectin lyase-like"/>
    <property type="match status" value="1"/>
</dbReference>
<feature type="chain" id="PRO_5012758921" description="endo-polygalacturonase" evidence="18">
    <location>
        <begin position="18"/>
        <end position="377"/>
    </location>
</feature>
<evidence type="ECO:0000256" key="13">
    <source>
        <dbReference type="ARBA" id="ARBA00037707"/>
    </source>
</evidence>
<feature type="signal peptide" evidence="18">
    <location>
        <begin position="1"/>
        <end position="17"/>
    </location>
</feature>
<keyword evidence="6" id="KW-0677">Repeat</keyword>
<sequence>MRSFTQVLSFLLPAVSAAVAGKKGPGDNSECVATEYSQVVPTLAACTNVVLRDIAVPSNSALDLTSAKDNSVITFEGTTTFGFTNSSSFNPILLSGNNITITGAPGSVIDGNGQLYWDGLGSNGGVPKPDHFVYIKKLNKGSVIENLHIRNWPVHCFSINSCSDLTIRNLFLDNSAGNAPNNRSNGLAAAHNSDGFDISTSTNVVVKDTTVINQDDCVAVTSGDQITATGLTCIGGHGLSIGSVGGKSANNVTNVIFSKSAVIDSQNGARIKTNYGTTGFVANITYEDILLHNISIYGLDVQQDYLNGGPTGTPTNGVIIENLLFKNLVGTMAKNSNARDYYILCGNGSCSNFVFENVHIVGGESASSCNYPASGCP</sequence>
<keyword evidence="4" id="KW-0964">Secreted</keyword>
<comment type="subcellular location">
    <subcellularLocation>
        <location evidence="1">Secreted</location>
    </subcellularLocation>
</comment>
<evidence type="ECO:0000256" key="16">
    <source>
        <dbReference type="PROSITE-ProRule" id="PRU10052"/>
    </source>
</evidence>
<proteinExistence type="evidence at transcript level"/>
<dbReference type="FunFam" id="2.160.20.10:FF:000002">
    <property type="entry name" value="Endopolygalacturonase D"/>
    <property type="match status" value="1"/>
</dbReference>
<comment type="function">
    <text evidence="13">Involved in maceration and soft-rotting of plant tissue. Hydrolyzes the 1,4-alpha glycosidic bonds of de-esterified pectate in the smooth region of the plant cell wall.</text>
</comment>
<evidence type="ECO:0000256" key="7">
    <source>
        <dbReference type="ARBA" id="ARBA00022801"/>
    </source>
</evidence>
<dbReference type="GO" id="GO:0045490">
    <property type="term" value="P:pectin catabolic process"/>
    <property type="evidence" value="ECO:0007669"/>
    <property type="project" value="UniProtKB-ARBA"/>
</dbReference>
<reference evidence="19" key="1">
    <citation type="journal article" date="2017" name="Food Chem.">
        <title>Two acidic, thermophilic GH28 polygalacturonases from Talaromyces leycettanus JCM 12802 with application potentials for grape juice clarification.</title>
        <authorList>
            <person name="Li Y."/>
            <person name="Wang Y."/>
            <person name="Tu T."/>
            <person name="Zhang D."/>
            <person name="Ma R."/>
            <person name="You S."/>
            <person name="Wang X."/>
            <person name="Yao B."/>
            <person name="Luo H."/>
            <person name="Xu B."/>
        </authorList>
    </citation>
    <scope>NUCLEOTIDE SEQUENCE</scope>
    <source>
        <strain evidence="19">JCM 12802</strain>
    </source>
</reference>
<dbReference type="PANTHER" id="PTHR31884">
    <property type="entry name" value="POLYGALACTURONASE"/>
    <property type="match status" value="1"/>
</dbReference>
<evidence type="ECO:0000256" key="5">
    <source>
        <dbReference type="ARBA" id="ARBA00022729"/>
    </source>
</evidence>
<evidence type="ECO:0000256" key="3">
    <source>
        <dbReference type="ARBA" id="ARBA00012736"/>
    </source>
</evidence>
<dbReference type="SMR" id="A0A221LFZ6"/>
<dbReference type="GO" id="GO:0071555">
    <property type="term" value="P:cell wall organization"/>
    <property type="evidence" value="ECO:0007669"/>
    <property type="project" value="UniProtKB-KW"/>
</dbReference>
<keyword evidence="9" id="KW-0325">Glycoprotein</keyword>
<evidence type="ECO:0000256" key="11">
    <source>
        <dbReference type="ARBA" id="ARBA00023316"/>
    </source>
</evidence>
<feature type="active site" evidence="16">
    <location>
        <position position="237"/>
    </location>
</feature>
<accession>A0A221LFZ6</accession>
<keyword evidence="10 17" id="KW-0326">Glycosidase</keyword>
<dbReference type="PROSITE" id="PS00502">
    <property type="entry name" value="POLYGALACTURONASE"/>
    <property type="match status" value="1"/>
</dbReference>
<keyword evidence="11" id="KW-0961">Cell wall biogenesis/degradation</keyword>
<dbReference type="Pfam" id="PF00295">
    <property type="entry name" value="Glyco_hydro_28"/>
    <property type="match status" value="1"/>
</dbReference>
<keyword evidence="7 17" id="KW-0378">Hydrolase</keyword>
<comment type="catalytic activity">
    <reaction evidence="12">
        <text>(1,4-alpha-D-galacturonosyl)n+m + H2O = (1,4-alpha-D-galacturonosyl)n + (1,4-alpha-D-galacturonosyl)m.</text>
        <dbReference type="EC" id="3.2.1.15"/>
    </reaction>
</comment>
<dbReference type="InterPro" id="IPR000743">
    <property type="entry name" value="Glyco_hydro_28"/>
</dbReference>
<evidence type="ECO:0000256" key="17">
    <source>
        <dbReference type="RuleBase" id="RU361169"/>
    </source>
</evidence>
<evidence type="ECO:0000256" key="18">
    <source>
        <dbReference type="SAM" id="SignalP"/>
    </source>
</evidence>
<dbReference type="InterPro" id="IPR050434">
    <property type="entry name" value="Glycosyl_hydrlase_28"/>
</dbReference>
<dbReference type="InterPro" id="IPR006626">
    <property type="entry name" value="PbH1"/>
</dbReference>
<dbReference type="EMBL" id="KY474618">
    <property type="protein sequence ID" value="ASM94209.1"/>
    <property type="molecule type" value="mRNA"/>
</dbReference>
<evidence type="ECO:0000256" key="6">
    <source>
        <dbReference type="ARBA" id="ARBA00022737"/>
    </source>
</evidence>
<dbReference type="GO" id="GO:0005576">
    <property type="term" value="C:extracellular region"/>
    <property type="evidence" value="ECO:0007669"/>
    <property type="project" value="UniProtKB-SubCell"/>
</dbReference>
<keyword evidence="5 18" id="KW-0732">Signal</keyword>
<evidence type="ECO:0000313" key="19">
    <source>
        <dbReference type="EMBL" id="ASM94209.1"/>
    </source>
</evidence>
<keyword evidence="8" id="KW-1015">Disulfide bond</keyword>
<evidence type="ECO:0000256" key="8">
    <source>
        <dbReference type="ARBA" id="ARBA00023157"/>
    </source>
</evidence>
<comment type="similarity">
    <text evidence="2 17">Belongs to the glycosyl hydrolase 28 family.</text>
</comment>
<evidence type="ECO:0000256" key="4">
    <source>
        <dbReference type="ARBA" id="ARBA00022525"/>
    </source>
</evidence>
<name>A0A221LFZ6_9EURO</name>
<evidence type="ECO:0000256" key="12">
    <source>
        <dbReference type="ARBA" id="ARBA00034074"/>
    </source>
</evidence>
<evidence type="ECO:0000256" key="9">
    <source>
        <dbReference type="ARBA" id="ARBA00023180"/>
    </source>
</evidence>
<evidence type="ECO:0000256" key="10">
    <source>
        <dbReference type="ARBA" id="ARBA00023295"/>
    </source>
</evidence>